<dbReference type="PROSITE" id="PS00455">
    <property type="entry name" value="AMP_BINDING"/>
    <property type="match status" value="1"/>
</dbReference>
<feature type="domain" description="AMP-binding enzyme C-terminal" evidence="6">
    <location>
        <begin position="308"/>
        <end position="388"/>
    </location>
</feature>
<keyword evidence="2" id="KW-0436">Ligase</keyword>
<dbReference type="Gene3D" id="3.40.50.12780">
    <property type="entry name" value="N-terminal domain of ligase-like"/>
    <property type="match status" value="1"/>
</dbReference>
<sequence>MTMKKDRDVWWEDLVDKQSTEIETEWLDAEDPSFILYTSGSTGSPKGILHTTGGYMLGAATSFKYTFDTQTDDHNDVFFCTADCGWITGHSYVTYGPLLNGATQVVFEGVPSYPTPSRMWEVVDKYSVSHLYTAPTAIRAFMGAGDDYVTATSRDSLRHLGTVGEPINPEAWRWYFEVVGKSKCPIVDTWWQTETGAHMITTVPAPGWVQKPGSAQKPFFGVQPAILNPAGEELEGACEGLLAIKAPWPSALRSVYNNKQRFEETYFPYNGYYLTGDGARRDDDGDYWITGRVDDVVIVSGHNIGTAEVESAVVLHPSVAEAATVGIEHPVKGQSLYVYVTLNDDASDPDDDLVKELKGLVRSQVGAFAAPDQFHWASSGLPKTRSGKIMRRILRKVATLETDALGDTSTLADPGVVDDLIASHPNALK</sequence>
<dbReference type="EMBL" id="HBGT01024210">
    <property type="protein sequence ID" value="CAD9431870.1"/>
    <property type="molecule type" value="Transcribed_RNA"/>
</dbReference>
<dbReference type="EC" id="6.2.1.1" evidence="1"/>
<evidence type="ECO:0000256" key="1">
    <source>
        <dbReference type="ARBA" id="ARBA00013275"/>
    </source>
</evidence>
<dbReference type="PANTHER" id="PTHR24095:SF14">
    <property type="entry name" value="ACETYL-COENZYME A SYNTHETASE 1"/>
    <property type="match status" value="1"/>
</dbReference>
<dbReference type="Pfam" id="PF13193">
    <property type="entry name" value="AMP-binding_C"/>
    <property type="match status" value="1"/>
</dbReference>
<proteinExistence type="predicted"/>
<protein>
    <recommendedName>
        <fullName evidence="1">acetate--CoA ligase</fullName>
        <ecNumber evidence="1">6.2.1.1</ecNumber>
    </recommendedName>
</protein>
<dbReference type="Pfam" id="PF00501">
    <property type="entry name" value="AMP-binding"/>
    <property type="match status" value="1"/>
</dbReference>
<keyword evidence="4" id="KW-0067">ATP-binding</keyword>
<dbReference type="GO" id="GO:0006085">
    <property type="term" value="P:acetyl-CoA biosynthetic process"/>
    <property type="evidence" value="ECO:0007669"/>
    <property type="project" value="TreeGrafter"/>
</dbReference>
<dbReference type="GO" id="GO:0003987">
    <property type="term" value="F:acetate-CoA ligase activity"/>
    <property type="evidence" value="ECO:0007669"/>
    <property type="project" value="UniProtKB-EC"/>
</dbReference>
<reference evidence="7" key="1">
    <citation type="submission" date="2021-01" db="EMBL/GenBank/DDBJ databases">
        <authorList>
            <person name="Corre E."/>
            <person name="Pelletier E."/>
            <person name="Niang G."/>
            <person name="Scheremetjew M."/>
            <person name="Finn R."/>
            <person name="Kale V."/>
            <person name="Holt S."/>
            <person name="Cochrane G."/>
            <person name="Meng A."/>
            <person name="Brown T."/>
            <person name="Cohen L."/>
        </authorList>
    </citation>
    <scope>NUCLEOTIDE SEQUENCE</scope>
    <source>
        <strain evidence="7">RCC1693</strain>
    </source>
</reference>
<accession>A0A6T7FG19</accession>
<evidence type="ECO:0000259" key="6">
    <source>
        <dbReference type="Pfam" id="PF13193"/>
    </source>
</evidence>
<keyword evidence="3" id="KW-0547">Nucleotide-binding</keyword>
<feature type="domain" description="AMP-dependent synthetase/ligase" evidence="5">
    <location>
        <begin position="17"/>
        <end position="248"/>
    </location>
</feature>
<dbReference type="InterPro" id="IPR020845">
    <property type="entry name" value="AMP-binding_CS"/>
</dbReference>
<dbReference type="EMBL" id="HBGT01024211">
    <property type="protein sequence ID" value="CAD9431873.1"/>
    <property type="molecule type" value="Transcribed_RNA"/>
</dbReference>
<evidence type="ECO:0000313" key="8">
    <source>
        <dbReference type="EMBL" id="CAD9431873.1"/>
    </source>
</evidence>
<evidence type="ECO:0000256" key="4">
    <source>
        <dbReference type="ARBA" id="ARBA00022840"/>
    </source>
</evidence>
<evidence type="ECO:0000313" key="7">
    <source>
        <dbReference type="EMBL" id="CAD9431870.1"/>
    </source>
</evidence>
<dbReference type="GO" id="GO:0005524">
    <property type="term" value="F:ATP binding"/>
    <property type="evidence" value="ECO:0007669"/>
    <property type="project" value="UniProtKB-KW"/>
</dbReference>
<evidence type="ECO:0000259" key="5">
    <source>
        <dbReference type="Pfam" id="PF00501"/>
    </source>
</evidence>
<evidence type="ECO:0000256" key="2">
    <source>
        <dbReference type="ARBA" id="ARBA00022598"/>
    </source>
</evidence>
<dbReference type="PANTHER" id="PTHR24095">
    <property type="entry name" value="ACETYL-COENZYME A SYNTHETASE"/>
    <property type="match status" value="1"/>
</dbReference>
<gene>
    <name evidence="7" type="ORF">FPAR1323_LOCUS12579</name>
    <name evidence="8" type="ORF">FPAR1323_LOCUS12580</name>
</gene>
<dbReference type="InterPro" id="IPR025110">
    <property type="entry name" value="AMP-bd_C"/>
</dbReference>
<dbReference type="AlphaFoldDB" id="A0A6T7FG19"/>
<dbReference type="SUPFAM" id="SSF56801">
    <property type="entry name" value="Acetyl-CoA synthetase-like"/>
    <property type="match status" value="1"/>
</dbReference>
<dbReference type="Gene3D" id="3.30.300.30">
    <property type="match status" value="1"/>
</dbReference>
<evidence type="ECO:0000256" key="3">
    <source>
        <dbReference type="ARBA" id="ARBA00022741"/>
    </source>
</evidence>
<dbReference type="InterPro" id="IPR042099">
    <property type="entry name" value="ANL_N_sf"/>
</dbReference>
<name>A0A6T7FG19_9STRA</name>
<dbReference type="InterPro" id="IPR000873">
    <property type="entry name" value="AMP-dep_synth/lig_dom"/>
</dbReference>
<organism evidence="7">
    <name type="scientific">Florenciella parvula</name>
    <dbReference type="NCBI Taxonomy" id="236787"/>
    <lineage>
        <taxon>Eukaryota</taxon>
        <taxon>Sar</taxon>
        <taxon>Stramenopiles</taxon>
        <taxon>Ochrophyta</taxon>
        <taxon>Dictyochophyceae</taxon>
        <taxon>Florenciellales</taxon>
        <taxon>Florenciella</taxon>
    </lineage>
</organism>
<dbReference type="InterPro" id="IPR045851">
    <property type="entry name" value="AMP-bd_C_sf"/>
</dbReference>